<dbReference type="AlphaFoldDB" id="A0A3A5KSM5"/>
<keyword evidence="3" id="KW-1185">Reference proteome</keyword>
<dbReference type="SUPFAM" id="SSF56112">
    <property type="entry name" value="Protein kinase-like (PK-like)"/>
    <property type="match status" value="1"/>
</dbReference>
<dbReference type="InterPro" id="IPR011009">
    <property type="entry name" value="Kinase-like_dom_sf"/>
</dbReference>
<dbReference type="InterPro" id="IPR002575">
    <property type="entry name" value="Aminoglycoside_PTrfase"/>
</dbReference>
<keyword evidence="2" id="KW-0808">Transferase</keyword>
<feature type="domain" description="Aminoglycoside phosphotransferase" evidence="1">
    <location>
        <begin position="33"/>
        <end position="259"/>
    </location>
</feature>
<dbReference type="CDD" id="cd05155">
    <property type="entry name" value="APH_ChoK_like_1"/>
    <property type="match status" value="1"/>
</dbReference>
<dbReference type="Gene3D" id="3.90.1200.10">
    <property type="match status" value="1"/>
</dbReference>
<evidence type="ECO:0000313" key="3">
    <source>
        <dbReference type="Proteomes" id="UP000272706"/>
    </source>
</evidence>
<dbReference type="PANTHER" id="PTHR21310:SF42">
    <property type="entry name" value="BIFUNCTIONAL AAC_APH"/>
    <property type="match status" value="1"/>
</dbReference>
<dbReference type="Proteomes" id="UP000272706">
    <property type="component" value="Unassembled WGS sequence"/>
</dbReference>
<proteinExistence type="predicted"/>
<dbReference type="GO" id="GO:0016740">
    <property type="term" value="F:transferase activity"/>
    <property type="evidence" value="ECO:0007669"/>
    <property type="project" value="UniProtKB-KW"/>
</dbReference>
<dbReference type="Pfam" id="PF01636">
    <property type="entry name" value="APH"/>
    <property type="match status" value="1"/>
</dbReference>
<dbReference type="PANTHER" id="PTHR21310">
    <property type="entry name" value="AMINOGLYCOSIDE PHOSPHOTRANSFERASE-RELATED-RELATED"/>
    <property type="match status" value="1"/>
</dbReference>
<name>A0A3A5KSM5_9HYPH</name>
<dbReference type="OrthoDB" id="3806873at2"/>
<evidence type="ECO:0000313" key="2">
    <source>
        <dbReference type="EMBL" id="RJT34230.1"/>
    </source>
</evidence>
<dbReference type="Gene3D" id="3.30.200.20">
    <property type="entry name" value="Phosphorylase Kinase, domain 1"/>
    <property type="match status" value="1"/>
</dbReference>
<accession>A0A3A5KSM5</accession>
<organism evidence="2 3">
    <name type="scientific">Mesorhizobium waimense</name>
    <dbReference type="NCBI Taxonomy" id="1300307"/>
    <lineage>
        <taxon>Bacteria</taxon>
        <taxon>Pseudomonadati</taxon>
        <taxon>Pseudomonadota</taxon>
        <taxon>Alphaproteobacteria</taxon>
        <taxon>Hyphomicrobiales</taxon>
        <taxon>Phyllobacteriaceae</taxon>
        <taxon>Mesorhizobium</taxon>
    </lineage>
</organism>
<sequence length="298" mass="32897">MHQDVSIDSDLVRRLIAAQFPHWSDLPVEPVEPGGWDNRTFRLGDDMSVRLPSAAPYAAQVEKEQRWLPRLAPHLPLPIPVPLAKGAPGQDYPWPWSVYGWLRGQPAENGRTADPTQFARSLADFLLALYRVDATDGPPAGQHNFHRAGRLAVYGAETRRALSALTGRIDTDTAREVWASAIGSEWQRPPVWVHGDVASGNLLVEDGKLCGVIDFGSSAVGDPACDLVIAWTEFSGESRQTFRDALALDGETWARGRGWALWKALITASGHDGNQREAAKSWAVIDEVLADHRRVYRQ</sequence>
<dbReference type="InterPro" id="IPR051678">
    <property type="entry name" value="AGP_Transferase"/>
</dbReference>
<reference evidence="2 3" key="1">
    <citation type="submission" date="2018-09" db="EMBL/GenBank/DDBJ databases">
        <title>Mesorhizobium carmichaelinearum sp. nov. isolated from Carmichaelinea spp. root nodules in New Zealand.</title>
        <authorList>
            <person name="De Meyer S.E."/>
        </authorList>
    </citation>
    <scope>NUCLEOTIDE SEQUENCE [LARGE SCALE GENOMIC DNA]</scope>
    <source>
        <strain evidence="2 3">ICMP19557</strain>
    </source>
</reference>
<dbReference type="EMBL" id="QZWZ01000020">
    <property type="protein sequence ID" value="RJT34230.1"/>
    <property type="molecule type" value="Genomic_DNA"/>
</dbReference>
<protein>
    <submittedName>
        <fullName evidence="2">Aminoglycoside phosphotransferase family protein</fullName>
    </submittedName>
</protein>
<gene>
    <name evidence="2" type="ORF">D3227_23325</name>
</gene>
<dbReference type="RefSeq" id="WP_120016644.1">
    <property type="nucleotide sequence ID" value="NZ_QZWZ01000020.1"/>
</dbReference>
<evidence type="ECO:0000259" key="1">
    <source>
        <dbReference type="Pfam" id="PF01636"/>
    </source>
</evidence>
<comment type="caution">
    <text evidence="2">The sequence shown here is derived from an EMBL/GenBank/DDBJ whole genome shotgun (WGS) entry which is preliminary data.</text>
</comment>